<protein>
    <recommendedName>
        <fullName evidence="1">DED domain-containing protein</fullName>
    </recommendedName>
</protein>
<dbReference type="OrthoDB" id="100767at2759"/>
<comment type="caution">
    <text evidence="2">The sequence shown here is derived from an EMBL/GenBank/DDBJ whole genome shotgun (WGS) entry which is preliminary data.</text>
</comment>
<evidence type="ECO:0000313" key="3">
    <source>
        <dbReference type="Proteomes" id="UP000663852"/>
    </source>
</evidence>
<dbReference type="AlphaFoldDB" id="A0A814P5V1"/>
<evidence type="ECO:0000313" key="2">
    <source>
        <dbReference type="EMBL" id="CAF1103333.1"/>
    </source>
</evidence>
<dbReference type="GO" id="GO:0042981">
    <property type="term" value="P:regulation of apoptotic process"/>
    <property type="evidence" value="ECO:0007669"/>
    <property type="project" value="InterPro"/>
</dbReference>
<sequence>MDNRRLRGILLNLQDRLSDDDRKRLHFFLADDVPRRIRDDQSLGGTLSLLESLFDQEKIHPTDVTLLIRAFEQIGCFDAARCLRAHMNNTNEPTRSLSELMPSLIDRLMLDDEDHATIRTRLVDETNNNNECIDQIPTIPVNKIQRKPLVHSQQSYYCCAKTRYR</sequence>
<evidence type="ECO:0000259" key="1">
    <source>
        <dbReference type="PROSITE" id="PS50168"/>
    </source>
</evidence>
<dbReference type="SUPFAM" id="SSF47986">
    <property type="entry name" value="DEATH domain"/>
    <property type="match status" value="1"/>
</dbReference>
<feature type="domain" description="DED" evidence="1">
    <location>
        <begin position="5"/>
        <end position="85"/>
    </location>
</feature>
<organism evidence="2 3">
    <name type="scientific">Adineta ricciae</name>
    <name type="common">Rotifer</name>
    <dbReference type="NCBI Taxonomy" id="249248"/>
    <lineage>
        <taxon>Eukaryota</taxon>
        <taxon>Metazoa</taxon>
        <taxon>Spiralia</taxon>
        <taxon>Gnathifera</taxon>
        <taxon>Rotifera</taxon>
        <taxon>Eurotatoria</taxon>
        <taxon>Bdelloidea</taxon>
        <taxon>Adinetida</taxon>
        <taxon>Adinetidae</taxon>
        <taxon>Adineta</taxon>
    </lineage>
</organism>
<dbReference type="PROSITE" id="PS50168">
    <property type="entry name" value="DED"/>
    <property type="match status" value="1"/>
</dbReference>
<proteinExistence type="predicted"/>
<dbReference type="Gene3D" id="1.10.533.10">
    <property type="entry name" value="Death Domain, Fas"/>
    <property type="match status" value="1"/>
</dbReference>
<dbReference type="EMBL" id="CAJNOJ010000098">
    <property type="protein sequence ID" value="CAF1103333.1"/>
    <property type="molecule type" value="Genomic_DNA"/>
</dbReference>
<gene>
    <name evidence="2" type="ORF">EDS130_LOCUS20104</name>
</gene>
<dbReference type="Proteomes" id="UP000663852">
    <property type="component" value="Unassembled WGS sequence"/>
</dbReference>
<reference evidence="2" key="1">
    <citation type="submission" date="2021-02" db="EMBL/GenBank/DDBJ databases">
        <authorList>
            <person name="Nowell W R."/>
        </authorList>
    </citation>
    <scope>NUCLEOTIDE SEQUENCE</scope>
</reference>
<dbReference type="InterPro" id="IPR011029">
    <property type="entry name" value="DEATH-like_dom_sf"/>
</dbReference>
<accession>A0A814P5V1</accession>
<name>A0A814P5V1_ADIRI</name>
<dbReference type="InterPro" id="IPR001875">
    <property type="entry name" value="DED_dom"/>
</dbReference>